<evidence type="ECO:0000259" key="4">
    <source>
        <dbReference type="Pfam" id="PF00733"/>
    </source>
</evidence>
<evidence type="ECO:0000313" key="7">
    <source>
        <dbReference type="Proteomes" id="UP001222770"/>
    </source>
</evidence>
<dbReference type="Gene3D" id="3.60.20.10">
    <property type="entry name" value="Glutamine Phosphoribosylpyrophosphate, subunit 1, domain 1"/>
    <property type="match status" value="1"/>
</dbReference>
<dbReference type="SUPFAM" id="SSF56235">
    <property type="entry name" value="N-terminal nucleophile aminohydrolases (Ntn hydrolases)"/>
    <property type="match status" value="1"/>
</dbReference>
<dbReference type="PANTHER" id="PTHR43284">
    <property type="entry name" value="ASPARAGINE SYNTHETASE (GLUTAMINE-HYDROLYZING)"/>
    <property type="match status" value="1"/>
</dbReference>
<evidence type="ECO:0000256" key="2">
    <source>
        <dbReference type="ARBA" id="ARBA00012737"/>
    </source>
</evidence>
<feature type="domain" description="Asparagine synthetase" evidence="4">
    <location>
        <begin position="253"/>
        <end position="414"/>
    </location>
</feature>
<comment type="catalytic activity">
    <reaction evidence="3">
        <text>L-aspartate + L-glutamine + ATP + H2O = L-asparagine + L-glutamate + AMP + diphosphate + H(+)</text>
        <dbReference type="Rhea" id="RHEA:12228"/>
        <dbReference type="ChEBI" id="CHEBI:15377"/>
        <dbReference type="ChEBI" id="CHEBI:15378"/>
        <dbReference type="ChEBI" id="CHEBI:29985"/>
        <dbReference type="ChEBI" id="CHEBI:29991"/>
        <dbReference type="ChEBI" id="CHEBI:30616"/>
        <dbReference type="ChEBI" id="CHEBI:33019"/>
        <dbReference type="ChEBI" id="CHEBI:58048"/>
        <dbReference type="ChEBI" id="CHEBI:58359"/>
        <dbReference type="ChEBI" id="CHEBI:456215"/>
        <dbReference type="EC" id="6.3.5.4"/>
    </reaction>
</comment>
<protein>
    <recommendedName>
        <fullName evidence="2">asparagine synthase (glutamine-hydrolyzing)</fullName>
        <ecNumber evidence="2">6.3.5.4</ecNumber>
    </recommendedName>
</protein>
<comment type="pathway">
    <text evidence="1">Amino-acid biosynthesis; L-asparagine biosynthesis; L-asparagine from L-aspartate (L-Gln route): step 1/1.</text>
</comment>
<proteinExistence type="predicted"/>
<dbReference type="InterPro" id="IPR014729">
    <property type="entry name" value="Rossmann-like_a/b/a_fold"/>
</dbReference>
<dbReference type="EC" id="6.3.5.4" evidence="2"/>
<feature type="domain" description="Asparagine synthetase" evidence="4">
    <location>
        <begin position="511"/>
        <end position="611"/>
    </location>
</feature>
<organism evidence="6 7">
    <name type="scientific">Novosphingobium cyanobacteriorum</name>
    <dbReference type="NCBI Taxonomy" id="3024215"/>
    <lineage>
        <taxon>Bacteria</taxon>
        <taxon>Pseudomonadati</taxon>
        <taxon>Pseudomonadota</taxon>
        <taxon>Alphaproteobacteria</taxon>
        <taxon>Sphingomonadales</taxon>
        <taxon>Sphingomonadaceae</taxon>
        <taxon>Novosphingobium</taxon>
    </lineage>
</organism>
<evidence type="ECO:0000259" key="5">
    <source>
        <dbReference type="Pfam" id="PF13537"/>
    </source>
</evidence>
<gene>
    <name evidence="6" type="ORF">POM99_04515</name>
</gene>
<dbReference type="RefSeq" id="WP_277275618.1">
    <property type="nucleotide sequence ID" value="NZ_JAROCY010000003.1"/>
</dbReference>
<dbReference type="InterPro" id="IPR029055">
    <property type="entry name" value="Ntn_hydrolases_N"/>
</dbReference>
<reference evidence="6 7" key="1">
    <citation type="submission" date="2023-03" db="EMBL/GenBank/DDBJ databases">
        <title>Novosphingobium cyanobacteriorum sp. nov., isolated from a eutrophic reservoir during the Microcystis bloom period.</title>
        <authorList>
            <person name="Kang M."/>
            <person name="Le V."/>
            <person name="Ko S.-R."/>
            <person name="Lee S.-A."/>
            <person name="Ahn C.-Y."/>
        </authorList>
    </citation>
    <scope>NUCLEOTIDE SEQUENCE [LARGE SCALE GENOMIC DNA]</scope>
    <source>
        <strain evidence="6 7">HBC54</strain>
    </source>
</reference>
<sequence length="652" mass="70741">MTAIFAAVRCDGHDTTVRAEADRMAAALARFGEVPTQLTQSTLPDGASAVIGKRLMPLLDEDRYPDPLSPLARTALPNPRWTVAADVRLTDRAGLATALDLPEAAAAQLSDAMLVAHAFERWGTDAPQHIDGPFAIIAIEVATGRVLLARDFTGDRPLLFHVSQNGLWAASMPEGLNALPHLPRAANEQGYESFLRAIEFEGTHTPYAGLERVLPGHVATWQPQSDKVTQVRHWEPDTTPLRLANQAEYEAALSAALDAAVAASLRGAGSEVAAHLSAGFDSTAVVVTAARLLAPSGGRVCAFTAVPRPGPKAPLPSRYIGDEGDLAAQTAAMHANVDHVRVTATTGPIEGMERALLRYGMPVLNICNLPWVDAIAEEAKRRRLTVLLQAAMGNATISESGVEALPELLRAGRLPTWWRLARGFVRNGWMRWSGIVWNSIAPMLPRKVYDAGQRLTGRGTLPLRRFSPLRDDAYAAGPAFPDIGPGAFTSVANRIAILSEDSGILKKADLAHFGLDIRDPTADPALVRLALRIPVERLCWNGEPRAILRAILSGQAPEAVLHTRKRGYQAADWTRALHDERDMLKAEINRLAEYEPAARMVDIERLNHLVETMPEPDSPAWADPGLEIDYRYAVLRCVSATRHMRLVAGSNH</sequence>
<dbReference type="SUPFAM" id="SSF52402">
    <property type="entry name" value="Adenine nucleotide alpha hydrolases-like"/>
    <property type="match status" value="1"/>
</dbReference>
<dbReference type="EMBL" id="JAROCY010000003">
    <property type="protein sequence ID" value="MDF8332456.1"/>
    <property type="molecule type" value="Genomic_DNA"/>
</dbReference>
<evidence type="ECO:0000256" key="1">
    <source>
        <dbReference type="ARBA" id="ARBA00005187"/>
    </source>
</evidence>
<dbReference type="Pfam" id="PF00733">
    <property type="entry name" value="Asn_synthase"/>
    <property type="match status" value="2"/>
</dbReference>
<comment type="caution">
    <text evidence="6">The sequence shown here is derived from an EMBL/GenBank/DDBJ whole genome shotgun (WGS) entry which is preliminary data.</text>
</comment>
<evidence type="ECO:0000256" key="3">
    <source>
        <dbReference type="ARBA" id="ARBA00048741"/>
    </source>
</evidence>
<dbReference type="PANTHER" id="PTHR43284:SF1">
    <property type="entry name" value="ASPARAGINE SYNTHETASE"/>
    <property type="match status" value="1"/>
</dbReference>
<keyword evidence="7" id="KW-1185">Reference proteome</keyword>
<dbReference type="InterPro" id="IPR051786">
    <property type="entry name" value="ASN_synthetase/amidase"/>
</dbReference>
<dbReference type="Proteomes" id="UP001222770">
    <property type="component" value="Unassembled WGS sequence"/>
</dbReference>
<dbReference type="Gene3D" id="3.40.50.620">
    <property type="entry name" value="HUPs"/>
    <property type="match status" value="2"/>
</dbReference>
<accession>A0ABT6CEX9</accession>
<dbReference type="InterPro" id="IPR017932">
    <property type="entry name" value="GATase_2_dom"/>
</dbReference>
<evidence type="ECO:0000313" key="6">
    <source>
        <dbReference type="EMBL" id="MDF8332456.1"/>
    </source>
</evidence>
<name>A0ABT6CEX9_9SPHN</name>
<dbReference type="InterPro" id="IPR001962">
    <property type="entry name" value="Asn_synthase"/>
</dbReference>
<dbReference type="Pfam" id="PF13537">
    <property type="entry name" value="GATase_7"/>
    <property type="match status" value="1"/>
</dbReference>
<feature type="domain" description="Glutamine amidotransferase type-2" evidence="5">
    <location>
        <begin position="80"/>
        <end position="176"/>
    </location>
</feature>